<dbReference type="Gene3D" id="1.10.357.10">
    <property type="entry name" value="Tetracycline Repressor, domain 2"/>
    <property type="match status" value="1"/>
</dbReference>
<dbReference type="AlphaFoldDB" id="A0A0P0NXB8"/>
<dbReference type="InterPro" id="IPR009057">
    <property type="entry name" value="Homeodomain-like_sf"/>
</dbReference>
<evidence type="ECO:0000256" key="1">
    <source>
        <dbReference type="ARBA" id="ARBA00023125"/>
    </source>
</evidence>
<keyword evidence="5" id="KW-1185">Reference proteome</keyword>
<dbReference type="PANTHER" id="PTHR30055">
    <property type="entry name" value="HTH-TYPE TRANSCRIPTIONAL REGULATOR RUTR"/>
    <property type="match status" value="1"/>
</dbReference>
<evidence type="ECO:0000256" key="2">
    <source>
        <dbReference type="PROSITE-ProRule" id="PRU00335"/>
    </source>
</evidence>
<feature type="DNA-binding region" description="H-T-H motif" evidence="2">
    <location>
        <begin position="26"/>
        <end position="45"/>
    </location>
</feature>
<dbReference type="KEGG" id="chq:AQ619_04590"/>
<sequence length="197" mass="21165">MSDNNVRRILDAALTLFGRHSFKRTSMADIAREAGVARATLYLRFADKRAVFEALADAVIDDALAGAEAAWRDDLTFAENLEATILAKDLRFFRLMRATPHGAELFDLDAELARAAATRLDAGFSAILVQRAEAAAKEGARIDAFGGPGAFASFLSVTAAGVKYETRTEADYLAAIRLLVRVTALAAGKPSPMEDTP</sequence>
<dbReference type="InterPro" id="IPR050109">
    <property type="entry name" value="HTH-type_TetR-like_transc_reg"/>
</dbReference>
<dbReference type="Pfam" id="PF00440">
    <property type="entry name" value="TetR_N"/>
    <property type="match status" value="1"/>
</dbReference>
<evidence type="ECO:0000313" key="5">
    <source>
        <dbReference type="Proteomes" id="UP000056905"/>
    </source>
</evidence>
<dbReference type="InterPro" id="IPR001647">
    <property type="entry name" value="HTH_TetR"/>
</dbReference>
<gene>
    <name evidence="4" type="ORF">AQ619_04590</name>
</gene>
<proteinExistence type="predicted"/>
<reference evidence="4 5" key="1">
    <citation type="submission" date="2015-10" db="EMBL/GenBank/DDBJ databases">
        <title>Conservation of the essential genome among Caulobacter and Brevundimonas species.</title>
        <authorList>
            <person name="Scott D."/>
            <person name="Ely B."/>
        </authorList>
    </citation>
    <scope>NUCLEOTIDE SEQUENCE [LARGE SCALE GENOMIC DNA]</scope>
    <source>
        <strain evidence="4 5">CB4</strain>
    </source>
</reference>
<dbReference type="PROSITE" id="PS01081">
    <property type="entry name" value="HTH_TETR_1"/>
    <property type="match status" value="1"/>
</dbReference>
<dbReference type="InterPro" id="IPR023772">
    <property type="entry name" value="DNA-bd_HTH_TetR-type_CS"/>
</dbReference>
<feature type="domain" description="HTH tetR-type" evidence="3">
    <location>
        <begin position="3"/>
        <end position="63"/>
    </location>
</feature>
<organism evidence="4 5">
    <name type="scientific">Caulobacter henricii</name>
    <dbReference type="NCBI Taxonomy" id="69395"/>
    <lineage>
        <taxon>Bacteria</taxon>
        <taxon>Pseudomonadati</taxon>
        <taxon>Pseudomonadota</taxon>
        <taxon>Alphaproteobacteria</taxon>
        <taxon>Caulobacterales</taxon>
        <taxon>Caulobacteraceae</taxon>
        <taxon>Caulobacter</taxon>
    </lineage>
</organism>
<keyword evidence="1 2" id="KW-0238">DNA-binding</keyword>
<name>A0A0P0NXB8_9CAUL</name>
<dbReference type="GO" id="GO:0003700">
    <property type="term" value="F:DNA-binding transcription factor activity"/>
    <property type="evidence" value="ECO:0007669"/>
    <property type="project" value="TreeGrafter"/>
</dbReference>
<dbReference type="Proteomes" id="UP000056905">
    <property type="component" value="Chromosome"/>
</dbReference>
<accession>A0A0P0NXB8</accession>
<dbReference type="PRINTS" id="PR00455">
    <property type="entry name" value="HTHTETR"/>
</dbReference>
<protein>
    <recommendedName>
        <fullName evidence="3">HTH tetR-type domain-containing protein</fullName>
    </recommendedName>
</protein>
<evidence type="ECO:0000313" key="4">
    <source>
        <dbReference type="EMBL" id="ALL12689.1"/>
    </source>
</evidence>
<dbReference type="PROSITE" id="PS50977">
    <property type="entry name" value="HTH_TETR_2"/>
    <property type="match status" value="1"/>
</dbReference>
<dbReference type="PANTHER" id="PTHR30055:SF146">
    <property type="entry name" value="HTH-TYPE TRANSCRIPTIONAL DUAL REGULATOR CECR"/>
    <property type="match status" value="1"/>
</dbReference>
<dbReference type="SUPFAM" id="SSF46689">
    <property type="entry name" value="Homeodomain-like"/>
    <property type="match status" value="1"/>
</dbReference>
<dbReference type="EMBL" id="CP013002">
    <property type="protein sequence ID" value="ALL12689.1"/>
    <property type="molecule type" value="Genomic_DNA"/>
</dbReference>
<dbReference type="GO" id="GO:0000976">
    <property type="term" value="F:transcription cis-regulatory region binding"/>
    <property type="evidence" value="ECO:0007669"/>
    <property type="project" value="TreeGrafter"/>
</dbReference>
<evidence type="ECO:0000259" key="3">
    <source>
        <dbReference type="PROSITE" id="PS50977"/>
    </source>
</evidence>